<evidence type="ECO:0000256" key="2">
    <source>
        <dbReference type="ARBA" id="ARBA00022692"/>
    </source>
</evidence>
<sequence>MSSTETEPQASQTQTQAPAQIDNSRRWTETYQEKLVRKVSENPWVPLGALLTTGALLMASVRLRQRDSKKFQHWLRARIALQTVTIFAVLGGLYKYGQANLEENQRVMEIQSQKQMELKAKREKEEFEERIRKAGEEMREEEDAKRGRTANRRVGGNFKSQSNGGVSSVGTTSSSSSSAVEAVEATKKSSGSGWMSWFGFGNSQSATPPSTSSAAVASSSPSSLPTPTDSGSQESSTSSSGSNSWWKWK</sequence>
<dbReference type="Proteomes" id="UP000297245">
    <property type="component" value="Unassembled WGS sequence"/>
</dbReference>
<organism evidence="8 9">
    <name type="scientific">Dendrothele bispora (strain CBS 962.96)</name>
    <dbReference type="NCBI Taxonomy" id="1314807"/>
    <lineage>
        <taxon>Eukaryota</taxon>
        <taxon>Fungi</taxon>
        <taxon>Dikarya</taxon>
        <taxon>Basidiomycota</taxon>
        <taxon>Agaricomycotina</taxon>
        <taxon>Agaricomycetes</taxon>
        <taxon>Agaricomycetidae</taxon>
        <taxon>Agaricales</taxon>
        <taxon>Agaricales incertae sedis</taxon>
        <taxon>Dendrothele</taxon>
    </lineage>
</organism>
<dbReference type="OrthoDB" id="6604018at2759"/>
<evidence type="ECO:0000256" key="5">
    <source>
        <dbReference type="ARBA" id="ARBA00023136"/>
    </source>
</evidence>
<evidence type="ECO:0000256" key="1">
    <source>
        <dbReference type="ARBA" id="ARBA00004325"/>
    </source>
</evidence>
<name>A0A4V4HEZ0_DENBC</name>
<evidence type="ECO:0000313" key="9">
    <source>
        <dbReference type="Proteomes" id="UP000297245"/>
    </source>
</evidence>
<keyword evidence="9" id="KW-1185">Reference proteome</keyword>
<dbReference type="AlphaFoldDB" id="A0A4V4HEZ0"/>
<proteinExistence type="predicted"/>
<gene>
    <name evidence="8" type="ORF">K435DRAFT_671130</name>
</gene>
<dbReference type="Gene3D" id="6.10.140.1320">
    <property type="match status" value="1"/>
</dbReference>
<dbReference type="InterPro" id="IPR007667">
    <property type="entry name" value="Hypoxia_induced_domain"/>
</dbReference>
<feature type="compositionally biased region" description="Low complexity" evidence="6">
    <location>
        <begin position="164"/>
        <end position="249"/>
    </location>
</feature>
<feature type="domain" description="HIG1" evidence="7">
    <location>
        <begin position="16"/>
        <end position="107"/>
    </location>
</feature>
<keyword evidence="5" id="KW-0472">Membrane</keyword>
<keyword evidence="3" id="KW-1133">Transmembrane helix</keyword>
<evidence type="ECO:0000256" key="3">
    <source>
        <dbReference type="ARBA" id="ARBA00022989"/>
    </source>
</evidence>
<reference evidence="8 9" key="1">
    <citation type="journal article" date="2019" name="Nat. Ecol. Evol.">
        <title>Megaphylogeny resolves global patterns of mushroom evolution.</title>
        <authorList>
            <person name="Varga T."/>
            <person name="Krizsan K."/>
            <person name="Foldi C."/>
            <person name="Dima B."/>
            <person name="Sanchez-Garcia M."/>
            <person name="Sanchez-Ramirez S."/>
            <person name="Szollosi G.J."/>
            <person name="Szarkandi J.G."/>
            <person name="Papp V."/>
            <person name="Albert L."/>
            <person name="Andreopoulos W."/>
            <person name="Angelini C."/>
            <person name="Antonin V."/>
            <person name="Barry K.W."/>
            <person name="Bougher N.L."/>
            <person name="Buchanan P."/>
            <person name="Buyck B."/>
            <person name="Bense V."/>
            <person name="Catcheside P."/>
            <person name="Chovatia M."/>
            <person name="Cooper J."/>
            <person name="Damon W."/>
            <person name="Desjardin D."/>
            <person name="Finy P."/>
            <person name="Geml J."/>
            <person name="Haridas S."/>
            <person name="Hughes K."/>
            <person name="Justo A."/>
            <person name="Karasinski D."/>
            <person name="Kautmanova I."/>
            <person name="Kiss B."/>
            <person name="Kocsube S."/>
            <person name="Kotiranta H."/>
            <person name="LaButti K.M."/>
            <person name="Lechner B.E."/>
            <person name="Liimatainen K."/>
            <person name="Lipzen A."/>
            <person name="Lukacs Z."/>
            <person name="Mihaltcheva S."/>
            <person name="Morgado L.N."/>
            <person name="Niskanen T."/>
            <person name="Noordeloos M.E."/>
            <person name="Ohm R.A."/>
            <person name="Ortiz-Santana B."/>
            <person name="Ovrebo C."/>
            <person name="Racz N."/>
            <person name="Riley R."/>
            <person name="Savchenko A."/>
            <person name="Shiryaev A."/>
            <person name="Soop K."/>
            <person name="Spirin V."/>
            <person name="Szebenyi C."/>
            <person name="Tomsovsky M."/>
            <person name="Tulloss R.E."/>
            <person name="Uehling J."/>
            <person name="Grigoriev I.V."/>
            <person name="Vagvolgyi C."/>
            <person name="Papp T."/>
            <person name="Martin F.M."/>
            <person name="Miettinen O."/>
            <person name="Hibbett D.S."/>
            <person name="Nagy L.G."/>
        </authorList>
    </citation>
    <scope>NUCLEOTIDE SEQUENCE [LARGE SCALE GENOMIC DNA]</scope>
    <source>
        <strain evidence="8 9">CBS 962.96</strain>
    </source>
</reference>
<dbReference type="GO" id="GO:0031966">
    <property type="term" value="C:mitochondrial membrane"/>
    <property type="evidence" value="ECO:0007669"/>
    <property type="project" value="UniProtKB-SubCell"/>
</dbReference>
<feature type="region of interest" description="Disordered" evidence="6">
    <location>
        <begin position="1"/>
        <end position="24"/>
    </location>
</feature>
<evidence type="ECO:0000313" key="8">
    <source>
        <dbReference type="EMBL" id="THU92955.1"/>
    </source>
</evidence>
<feature type="region of interest" description="Disordered" evidence="6">
    <location>
        <begin position="132"/>
        <end position="249"/>
    </location>
</feature>
<evidence type="ECO:0000256" key="6">
    <source>
        <dbReference type="SAM" id="MobiDB-lite"/>
    </source>
</evidence>
<accession>A0A4V4HEZ0</accession>
<dbReference type="PANTHER" id="PTHR12297:SF3">
    <property type="entry name" value="HIG1 DOMAIN FAMILY MEMBER 1A"/>
    <property type="match status" value="1"/>
</dbReference>
<dbReference type="Pfam" id="PF04588">
    <property type="entry name" value="HIG_1_N"/>
    <property type="match status" value="1"/>
</dbReference>
<comment type="subcellular location">
    <subcellularLocation>
        <location evidence="1">Mitochondrion membrane</location>
    </subcellularLocation>
</comment>
<feature type="compositionally biased region" description="Basic and acidic residues" evidence="6">
    <location>
        <begin position="132"/>
        <end position="146"/>
    </location>
</feature>
<dbReference type="PANTHER" id="PTHR12297">
    <property type="entry name" value="HYPOXIA-INDUCBILE GENE 1 HIG1 -RELATED"/>
    <property type="match status" value="1"/>
</dbReference>
<evidence type="ECO:0000256" key="4">
    <source>
        <dbReference type="ARBA" id="ARBA00023128"/>
    </source>
</evidence>
<keyword evidence="4" id="KW-0496">Mitochondrion</keyword>
<keyword evidence="2" id="KW-0812">Transmembrane</keyword>
<dbReference type="GO" id="GO:0097250">
    <property type="term" value="P:mitochondrial respirasome assembly"/>
    <property type="evidence" value="ECO:0007669"/>
    <property type="project" value="TreeGrafter"/>
</dbReference>
<dbReference type="PROSITE" id="PS51503">
    <property type="entry name" value="HIG1"/>
    <property type="match status" value="1"/>
</dbReference>
<feature type="compositionally biased region" description="Low complexity" evidence="6">
    <location>
        <begin position="1"/>
        <end position="20"/>
    </location>
</feature>
<protein>
    <recommendedName>
        <fullName evidence="7">HIG1 domain-containing protein</fullName>
    </recommendedName>
</protein>
<dbReference type="EMBL" id="ML179262">
    <property type="protein sequence ID" value="THU92955.1"/>
    <property type="molecule type" value="Genomic_DNA"/>
</dbReference>
<dbReference type="InterPro" id="IPR050355">
    <property type="entry name" value="RCF1"/>
</dbReference>
<evidence type="ECO:0000259" key="7">
    <source>
        <dbReference type="PROSITE" id="PS51503"/>
    </source>
</evidence>